<dbReference type="Proteomes" id="UP000005240">
    <property type="component" value="Unassembled WGS sequence"/>
</dbReference>
<keyword evidence="5" id="KW-1185">Reference proteome</keyword>
<dbReference type="InterPro" id="IPR029466">
    <property type="entry name" value="NAM-associated_C"/>
</dbReference>
<gene>
    <name evidence="3" type="ORF">PTTG_29337</name>
</gene>
<proteinExistence type="predicted"/>
<protein>
    <submittedName>
        <fullName evidence="4">NAM-associated domain-containing protein</fullName>
    </submittedName>
</protein>
<sequence>MDFLDPALKALTPSINNDPTEIEIYTAPQKASQKRTISAQDDSTSTSVPKPKAKKNANPRPRKKAAKKPIQEAPKALKAPKGTEDESASDGDNEDEDGADSKLEDTKKVRAANYLKHEDLQICTSWLEMTEDRRKGTDQTASAFWDTVTNHYQSKISEPFRSMKSIKNRWGLIQQSLNKFNGCVSQINHQNPSGTTATNRISMALTLYLSPHFAPKWHNYIASLAKKNEAKVERNGAPNPSSPSSSLLPSLTRDGTTNLTSDTSGDETACGGPTRPIGHKKAKVAYQEEKLDVSNHEHLKKMTTAHLEIADIVKKQQTSFESAMAAQQKALDCIADEAVMNKDLTGVNEEVKRYYTLERKRILAELETRMAASALALALALALASALSLSLATPAPALAPTSTHLAPALNNSRSSGP</sequence>
<organism evidence="3">
    <name type="scientific">Puccinia triticina (isolate 1-1 / race 1 (BBBD))</name>
    <name type="common">Brown leaf rust fungus</name>
    <dbReference type="NCBI Taxonomy" id="630390"/>
    <lineage>
        <taxon>Eukaryota</taxon>
        <taxon>Fungi</taxon>
        <taxon>Dikarya</taxon>
        <taxon>Basidiomycota</taxon>
        <taxon>Pucciniomycotina</taxon>
        <taxon>Pucciniomycetes</taxon>
        <taxon>Pucciniales</taxon>
        <taxon>Pucciniaceae</taxon>
        <taxon>Puccinia</taxon>
    </lineage>
</organism>
<feature type="compositionally biased region" description="Polar residues" evidence="1">
    <location>
        <begin position="29"/>
        <end position="48"/>
    </location>
</feature>
<name>A0A180G6Y9_PUCT1</name>
<accession>A0A180G6Y9</accession>
<evidence type="ECO:0000313" key="5">
    <source>
        <dbReference type="Proteomes" id="UP000005240"/>
    </source>
</evidence>
<dbReference type="VEuPathDB" id="FungiDB:PTTG_29337"/>
<dbReference type="OrthoDB" id="7763131at2759"/>
<reference evidence="3" key="1">
    <citation type="submission" date="2009-11" db="EMBL/GenBank/DDBJ databases">
        <authorList>
            <consortium name="The Broad Institute Genome Sequencing Platform"/>
            <person name="Ward D."/>
            <person name="Feldgarden M."/>
            <person name="Earl A."/>
            <person name="Young S.K."/>
            <person name="Zeng Q."/>
            <person name="Koehrsen M."/>
            <person name="Alvarado L."/>
            <person name="Berlin A."/>
            <person name="Bochicchio J."/>
            <person name="Borenstein D."/>
            <person name="Chapman S.B."/>
            <person name="Chen Z."/>
            <person name="Engels R."/>
            <person name="Freedman E."/>
            <person name="Gellesch M."/>
            <person name="Goldberg J."/>
            <person name="Griggs A."/>
            <person name="Gujja S."/>
            <person name="Heilman E."/>
            <person name="Heiman D."/>
            <person name="Hepburn T."/>
            <person name="Howarth C."/>
            <person name="Jen D."/>
            <person name="Larson L."/>
            <person name="Lewis B."/>
            <person name="Mehta T."/>
            <person name="Park D."/>
            <person name="Pearson M."/>
            <person name="Roberts A."/>
            <person name="Saif S."/>
            <person name="Shea T."/>
            <person name="Shenoy N."/>
            <person name="Sisk P."/>
            <person name="Stolte C."/>
            <person name="Sykes S."/>
            <person name="Thomson T."/>
            <person name="Walk T."/>
            <person name="White J."/>
            <person name="Yandava C."/>
            <person name="Izard J."/>
            <person name="Baranova O.V."/>
            <person name="Blanton J.M."/>
            <person name="Tanner A.C."/>
            <person name="Dewhirst F.E."/>
            <person name="Haas B."/>
            <person name="Nusbaum C."/>
            <person name="Birren B."/>
        </authorList>
    </citation>
    <scope>NUCLEOTIDE SEQUENCE [LARGE SCALE GENOMIC DNA]</scope>
    <source>
        <strain evidence="3">1-1 BBBD Race 1</strain>
    </source>
</reference>
<reference evidence="4" key="4">
    <citation type="submission" date="2025-05" db="UniProtKB">
        <authorList>
            <consortium name="EnsemblFungi"/>
        </authorList>
    </citation>
    <scope>IDENTIFICATION</scope>
    <source>
        <strain evidence="4">isolate 1-1 / race 1 (BBBD)</strain>
    </source>
</reference>
<feature type="domain" description="No apical meristem-associated C-terminal" evidence="2">
    <location>
        <begin position="208"/>
        <end position="362"/>
    </location>
</feature>
<feature type="compositionally biased region" description="Low complexity" evidence="1">
    <location>
        <begin position="242"/>
        <end position="251"/>
    </location>
</feature>
<dbReference type="AlphaFoldDB" id="A0A180G6Y9"/>
<dbReference type="STRING" id="630390.A0A180G6Y9"/>
<feature type="compositionally biased region" description="Basic residues" evidence="1">
    <location>
        <begin position="51"/>
        <end position="67"/>
    </location>
</feature>
<reference evidence="4 5" key="3">
    <citation type="journal article" date="2017" name="G3 (Bethesda)">
        <title>Comparative analysis highlights variable genome content of wheat rusts and divergence of the mating loci.</title>
        <authorList>
            <person name="Cuomo C.A."/>
            <person name="Bakkeren G."/>
            <person name="Khalil H.B."/>
            <person name="Panwar V."/>
            <person name="Joly D."/>
            <person name="Linning R."/>
            <person name="Sakthikumar S."/>
            <person name="Song X."/>
            <person name="Adiconis X."/>
            <person name="Fan L."/>
            <person name="Goldberg J.M."/>
            <person name="Levin J.Z."/>
            <person name="Young S."/>
            <person name="Zeng Q."/>
            <person name="Anikster Y."/>
            <person name="Bruce M."/>
            <person name="Wang M."/>
            <person name="Yin C."/>
            <person name="McCallum B."/>
            <person name="Szabo L.J."/>
            <person name="Hulbert S."/>
            <person name="Chen X."/>
            <person name="Fellers J.P."/>
        </authorList>
    </citation>
    <scope>NUCLEOTIDE SEQUENCE</scope>
    <source>
        <strain evidence="5">Isolate 1-1 / race 1 (BBBD)</strain>
        <strain evidence="4">isolate 1-1 / race 1 (BBBD)</strain>
    </source>
</reference>
<feature type="region of interest" description="Disordered" evidence="1">
    <location>
        <begin position="231"/>
        <end position="280"/>
    </location>
</feature>
<feature type="region of interest" description="Disordered" evidence="1">
    <location>
        <begin position="11"/>
        <end position="104"/>
    </location>
</feature>
<evidence type="ECO:0000259" key="2">
    <source>
        <dbReference type="Pfam" id="PF14303"/>
    </source>
</evidence>
<feature type="compositionally biased region" description="Acidic residues" evidence="1">
    <location>
        <begin position="85"/>
        <end position="98"/>
    </location>
</feature>
<dbReference type="Pfam" id="PF14303">
    <property type="entry name" value="NAM-associated"/>
    <property type="match status" value="1"/>
</dbReference>
<reference evidence="3" key="2">
    <citation type="submission" date="2016-05" db="EMBL/GenBank/DDBJ databases">
        <title>Comparative analysis highlights variable genome content of wheat rusts and divergence of the mating loci.</title>
        <authorList>
            <person name="Cuomo C.A."/>
            <person name="Bakkeren G."/>
            <person name="Szabo L."/>
            <person name="Khalil H."/>
            <person name="Joly D."/>
            <person name="Goldberg J."/>
            <person name="Young S."/>
            <person name="Zeng Q."/>
            <person name="Fellers J."/>
        </authorList>
    </citation>
    <scope>NUCLEOTIDE SEQUENCE [LARGE SCALE GENOMIC DNA]</scope>
    <source>
        <strain evidence="3">1-1 BBBD Race 1</strain>
    </source>
</reference>
<evidence type="ECO:0000313" key="3">
    <source>
        <dbReference type="EMBL" id="OAV87653.1"/>
    </source>
</evidence>
<dbReference type="EnsemblFungi" id="PTTG_29337-t43_1">
    <property type="protein sequence ID" value="PTTG_29337-t43_1-p1"/>
    <property type="gene ID" value="PTTG_29337"/>
</dbReference>
<dbReference type="PANTHER" id="PTHR45125">
    <property type="entry name" value="F21J9.4-RELATED"/>
    <property type="match status" value="1"/>
</dbReference>
<dbReference type="PANTHER" id="PTHR45125:SF3">
    <property type="entry name" value="NO-APICAL-MERISTEM-ASSOCIATED CARBOXY-TERMINAL DOMAIN PROTEIN"/>
    <property type="match status" value="1"/>
</dbReference>
<evidence type="ECO:0000256" key="1">
    <source>
        <dbReference type="SAM" id="MobiDB-lite"/>
    </source>
</evidence>
<feature type="compositionally biased region" description="Polar residues" evidence="1">
    <location>
        <begin position="253"/>
        <end position="263"/>
    </location>
</feature>
<dbReference type="EMBL" id="ADAS02000322">
    <property type="protein sequence ID" value="OAV87653.1"/>
    <property type="molecule type" value="Genomic_DNA"/>
</dbReference>
<evidence type="ECO:0000313" key="4">
    <source>
        <dbReference type="EnsemblFungi" id="PTTG_29337-t43_1-p1"/>
    </source>
</evidence>